<feature type="signal peptide" evidence="1">
    <location>
        <begin position="1"/>
        <end position="21"/>
    </location>
</feature>
<accession>A0A1R1PKZ6</accession>
<proteinExistence type="predicted"/>
<reference evidence="3" key="1">
    <citation type="submission" date="2017-01" db="EMBL/GenBank/DDBJ databases">
        <authorList>
            <person name="Wang Y."/>
            <person name="White M."/>
            <person name="Kvist S."/>
            <person name="Moncalvo J.-M."/>
        </authorList>
    </citation>
    <scope>NUCLEOTIDE SEQUENCE [LARGE SCALE GENOMIC DNA]</scope>
    <source>
        <strain evidence="3">COL-18-3</strain>
    </source>
</reference>
<evidence type="ECO:0000313" key="2">
    <source>
        <dbReference type="EMBL" id="OMH81651.1"/>
    </source>
</evidence>
<evidence type="ECO:0000256" key="1">
    <source>
        <dbReference type="SAM" id="SignalP"/>
    </source>
</evidence>
<protein>
    <submittedName>
        <fullName evidence="2">Uncharacterized protein</fullName>
    </submittedName>
</protein>
<dbReference type="Proteomes" id="UP000188320">
    <property type="component" value="Unassembled WGS sequence"/>
</dbReference>
<keyword evidence="3" id="KW-1185">Reference proteome</keyword>
<name>A0A1R1PKZ6_ZANCU</name>
<evidence type="ECO:0000313" key="3">
    <source>
        <dbReference type="Proteomes" id="UP000188320"/>
    </source>
</evidence>
<feature type="chain" id="PRO_5013045545" evidence="1">
    <location>
        <begin position="22"/>
        <end position="134"/>
    </location>
</feature>
<dbReference type="AlphaFoldDB" id="A0A1R1PKZ6"/>
<comment type="caution">
    <text evidence="2">The sequence shown here is derived from an EMBL/GenBank/DDBJ whole genome shotgun (WGS) entry which is preliminary data.</text>
</comment>
<sequence>MRVLGLSVAVQLLLVAQSALGNSQGQRFNGYVQTDPSRPNEAFLSFKKNGVRLSNRWLPLGKVDSSCKGEDCYYYAGTYGVTIKFNKKRFYLNCDYKDSITYRFKHTEKHGCCGKPVKRCNFKGAFREVYQNKD</sequence>
<keyword evidence="1" id="KW-0732">Signal</keyword>
<gene>
    <name evidence="2" type="ORF">AX774_g4898</name>
</gene>
<dbReference type="EMBL" id="LSSK01000852">
    <property type="protein sequence ID" value="OMH81651.1"/>
    <property type="molecule type" value="Genomic_DNA"/>
</dbReference>
<organism evidence="2 3">
    <name type="scientific">Zancudomyces culisetae</name>
    <name type="common">Gut fungus</name>
    <name type="synonym">Smittium culisetae</name>
    <dbReference type="NCBI Taxonomy" id="1213189"/>
    <lineage>
        <taxon>Eukaryota</taxon>
        <taxon>Fungi</taxon>
        <taxon>Fungi incertae sedis</taxon>
        <taxon>Zoopagomycota</taxon>
        <taxon>Kickxellomycotina</taxon>
        <taxon>Harpellomycetes</taxon>
        <taxon>Harpellales</taxon>
        <taxon>Legeriomycetaceae</taxon>
        <taxon>Zancudomyces</taxon>
    </lineage>
</organism>